<sequence length="230" mass="24247">MSNILKETFQEVAQAVFPLALAIGLLLLLFVGVSWNDLISFLIATAITALGMIFFLTGVKVSMLPIGGAIGGDLPKHNSLGFIALIVFLFSFFVAIAEPNVIVLINLVDSALQGSIDRNLLLFSIAFGVGFLMAIAILRIIYGTPIRYLFAAIYSFILVLSFFVPADFLAISFDSGSVTTGAIILPVLMGLGVGVASVLQDRSELDGFGLIGLATTGPILSLMLLGVLSS</sequence>
<name>A0A0E3NCE1_METTT</name>
<feature type="transmembrane region" description="Helical" evidence="1">
    <location>
        <begin position="120"/>
        <end position="141"/>
    </location>
</feature>
<accession>A0A0E3NCE1</accession>
<dbReference type="PATRIC" id="fig|523844.20.peg.1919"/>
<dbReference type="AlphaFoldDB" id="A0A0E3NCE1"/>
<keyword evidence="1" id="KW-0472">Membrane</keyword>
<feature type="transmembrane region" description="Helical" evidence="1">
    <location>
        <begin position="177"/>
        <end position="196"/>
    </location>
</feature>
<dbReference type="Proteomes" id="UP000066529">
    <property type="component" value="Chromosome"/>
</dbReference>
<keyword evidence="1" id="KW-1133">Transmembrane helix</keyword>
<feature type="transmembrane region" description="Helical" evidence="1">
    <location>
        <begin position="208"/>
        <end position="228"/>
    </location>
</feature>
<dbReference type="OrthoDB" id="136485at2157"/>
<feature type="transmembrane region" description="Helical" evidence="1">
    <location>
        <begin position="148"/>
        <end position="171"/>
    </location>
</feature>
<reference evidence="2 3" key="1">
    <citation type="submission" date="2014-07" db="EMBL/GenBank/DDBJ databases">
        <title>Methanogenic archaea and the global carbon cycle.</title>
        <authorList>
            <person name="Henriksen J.R."/>
            <person name="Luke J."/>
            <person name="Reinhart S."/>
            <person name="Benedict M.N."/>
            <person name="Youngblut N.D."/>
            <person name="Metcalf M.E."/>
            <person name="Whitaker R.J."/>
            <person name="Metcalf W.W."/>
        </authorList>
    </citation>
    <scope>NUCLEOTIDE SEQUENCE [LARGE SCALE GENOMIC DNA]</scope>
    <source>
        <strain evidence="3">ATCC 43570 / DSM 1825 / OCM 12 / VKM B-1830 / TM-1</strain>
    </source>
</reference>
<proteinExistence type="predicted"/>
<dbReference type="RefSeq" id="WP_048167345.1">
    <property type="nucleotide sequence ID" value="NZ_CP009501.1"/>
</dbReference>
<gene>
    <name evidence="2" type="ORF">MSTHT_1540</name>
</gene>
<dbReference type="STRING" id="523844.MSTHT_1540"/>
<keyword evidence="1" id="KW-0812">Transmembrane</keyword>
<feature type="transmembrane region" description="Helical" evidence="1">
    <location>
        <begin position="38"/>
        <end position="59"/>
    </location>
</feature>
<protein>
    <submittedName>
        <fullName evidence="2">Membrane spanning protein</fullName>
    </submittedName>
</protein>
<dbReference type="GeneID" id="24848486"/>
<feature type="transmembrane region" description="Helical" evidence="1">
    <location>
        <begin position="80"/>
        <end position="108"/>
    </location>
</feature>
<dbReference type="InterPro" id="IPR011435">
    <property type="entry name" value="UmpAB"/>
</dbReference>
<evidence type="ECO:0000256" key="1">
    <source>
        <dbReference type="SAM" id="Phobius"/>
    </source>
</evidence>
<dbReference type="Pfam" id="PF07556">
    <property type="entry name" value="DUF1538"/>
    <property type="match status" value="1"/>
</dbReference>
<dbReference type="KEGG" id="mthr:MSTHT_1540"/>
<evidence type="ECO:0000313" key="2">
    <source>
        <dbReference type="EMBL" id="AKB13298.1"/>
    </source>
</evidence>
<evidence type="ECO:0000313" key="3">
    <source>
        <dbReference type="Proteomes" id="UP000066529"/>
    </source>
</evidence>
<organism evidence="2 3">
    <name type="scientific">Methanosarcina thermophila (strain ATCC 43570 / DSM 1825 / OCM 12 / VKM B-1830 / TM-1)</name>
    <dbReference type="NCBI Taxonomy" id="523844"/>
    <lineage>
        <taxon>Archaea</taxon>
        <taxon>Methanobacteriati</taxon>
        <taxon>Methanobacteriota</taxon>
        <taxon>Stenosarchaea group</taxon>
        <taxon>Methanomicrobia</taxon>
        <taxon>Methanosarcinales</taxon>
        <taxon>Methanosarcinaceae</taxon>
        <taxon>Methanosarcina</taxon>
    </lineage>
</organism>
<feature type="transmembrane region" description="Helical" evidence="1">
    <location>
        <begin position="12"/>
        <end position="32"/>
    </location>
</feature>
<dbReference type="EMBL" id="CP009501">
    <property type="protein sequence ID" value="AKB13298.1"/>
    <property type="molecule type" value="Genomic_DNA"/>
</dbReference>
<dbReference type="HOGENOM" id="CLU_026769_0_0_2"/>